<evidence type="ECO:0000256" key="1">
    <source>
        <dbReference type="ARBA" id="ARBA00004141"/>
    </source>
</evidence>
<evidence type="ECO:0000313" key="10">
    <source>
        <dbReference type="Proteomes" id="UP001405405"/>
    </source>
</evidence>
<comment type="subcellular location">
    <subcellularLocation>
        <location evidence="1">Membrane</location>
        <topology evidence="1">Multi-pass membrane protein</topology>
    </subcellularLocation>
</comment>
<feature type="transmembrane region" description="Helical" evidence="5">
    <location>
        <begin position="208"/>
        <end position="223"/>
    </location>
</feature>
<evidence type="ECO:0000259" key="7">
    <source>
        <dbReference type="Pfam" id="PF11846"/>
    </source>
</evidence>
<dbReference type="RefSeq" id="WP_346790249.1">
    <property type="nucleotide sequence ID" value="NZ_JAYFSJ010000017.1"/>
</dbReference>
<dbReference type="InterPro" id="IPR007016">
    <property type="entry name" value="O-antigen_ligase-rel_domated"/>
</dbReference>
<keyword evidence="4 5" id="KW-0472">Membrane</keyword>
<dbReference type="PANTHER" id="PTHR37422">
    <property type="entry name" value="TEICHURONIC ACID BIOSYNTHESIS PROTEIN TUAE"/>
    <property type="match status" value="1"/>
</dbReference>
<feature type="transmembrane region" description="Helical" evidence="5">
    <location>
        <begin position="117"/>
        <end position="144"/>
    </location>
</feature>
<protein>
    <submittedName>
        <fullName evidence="9">Wzy polymerase domain-containing protein</fullName>
    </submittedName>
</protein>
<evidence type="ECO:0000313" key="9">
    <source>
        <dbReference type="EMBL" id="MEN7433020.1"/>
    </source>
</evidence>
<dbReference type="Pfam" id="PF04932">
    <property type="entry name" value="Wzy_C"/>
    <property type="match status" value="1"/>
</dbReference>
<keyword evidence="3 5" id="KW-1133">Transmembrane helix</keyword>
<evidence type="ECO:0000256" key="5">
    <source>
        <dbReference type="SAM" id="Phobius"/>
    </source>
</evidence>
<feature type="transmembrane region" description="Helical" evidence="5">
    <location>
        <begin position="423"/>
        <end position="446"/>
    </location>
</feature>
<feature type="transmembrane region" description="Helical" evidence="5">
    <location>
        <begin position="84"/>
        <end position="105"/>
    </location>
</feature>
<feature type="transmembrane region" description="Helical" evidence="5">
    <location>
        <begin position="30"/>
        <end position="48"/>
    </location>
</feature>
<sequence>MKKLPISLFWILLFVAPFLNYARYSPLQDWWTHALVVLGIGMAACWFFRLRMESLAIPRSSIFLLIFLLWVVVSGAWRGNYTAVIQWGSVLAMMFLLSLCVGHWLRQDSALSTLAWALLGGGLLQCVIGLIQLGGGAPYLHGFIIYDPLNPSVPIGNLAQRNHYGEYLGWSIMACCYLYGMGRLSRVLSAVSMLLLTMLMTWSGSRLVLAYGLIMAVLGWFWYRRARSDERVAKMVVMLAFALLALAMWQLFNGLLVREMHALGWYFGTSSGAERMLGDGFGLRRRIEWSKAWSMFQDHPWTGYGVGGYAYQAQWLELTGGLPKAPENWLFTHCHNLIFQLLAETGLIGTLIVMTGLFFCLLPYFFKEQQAPEHLFLIAIVFMILGHSLFEFPLWYLPFLAMLVIVCARAPCPLIHARLETSLLRWVGVAAGGGVLVYMVSGVWIFQNLVRYNHPSISFEENQRRVAYLQKVMLIPWWNDSAKFILSNYIDASNDMAEARISFLDELARSQPFPEVLLKLAMQRLIMGKDQEAKQAMALLIANFPDETPKVALFLRGRGEPALQPLIHMAQKAAMEYDRHGSGTEAGRVAAVMTVASPVTRKTLF</sequence>
<proteinExistence type="predicted"/>
<feature type="transmembrane region" description="Helical" evidence="5">
    <location>
        <begin position="337"/>
        <end position="362"/>
    </location>
</feature>
<dbReference type="InterPro" id="IPR031726">
    <property type="entry name" value="PglL_A"/>
</dbReference>
<feature type="domain" description="O-antigen ligase-related" evidence="6">
    <location>
        <begin position="192"/>
        <end position="353"/>
    </location>
</feature>
<evidence type="ECO:0000259" key="6">
    <source>
        <dbReference type="Pfam" id="PF04932"/>
    </source>
</evidence>
<organism evidence="9 10">
    <name type="scientific">Chromobacterium indicum</name>
    <dbReference type="NCBI Taxonomy" id="3110228"/>
    <lineage>
        <taxon>Bacteria</taxon>
        <taxon>Pseudomonadati</taxon>
        <taxon>Pseudomonadota</taxon>
        <taxon>Betaproteobacteria</taxon>
        <taxon>Neisseriales</taxon>
        <taxon>Chromobacteriaceae</taxon>
        <taxon>Chromobacterium</taxon>
    </lineage>
</organism>
<feature type="transmembrane region" description="Helical" evidence="5">
    <location>
        <begin position="60"/>
        <end position="78"/>
    </location>
</feature>
<feature type="domain" description="Virulence factor membrane-bound polymerase C-terminal" evidence="7">
    <location>
        <begin position="376"/>
        <end position="551"/>
    </location>
</feature>
<feature type="transmembrane region" description="Helical" evidence="5">
    <location>
        <begin position="396"/>
        <end position="416"/>
    </location>
</feature>
<evidence type="ECO:0000256" key="4">
    <source>
        <dbReference type="ARBA" id="ARBA00023136"/>
    </source>
</evidence>
<feature type="transmembrane region" description="Helical" evidence="5">
    <location>
        <begin position="235"/>
        <end position="252"/>
    </location>
</feature>
<dbReference type="EMBL" id="JAYFSJ010000017">
    <property type="protein sequence ID" value="MEN7433020.1"/>
    <property type="molecule type" value="Genomic_DNA"/>
</dbReference>
<reference evidence="9 10" key="1">
    <citation type="submission" date="2023-12" db="EMBL/GenBank/DDBJ databases">
        <title>Chromobacterium sp. strain TRC.1.1.SA producing antimicrobial pigment.</title>
        <authorList>
            <person name="Verma N."/>
            <person name="Choksket S."/>
            <person name="Pinnaka A.K."/>
            <person name="Korpole S."/>
        </authorList>
    </citation>
    <scope>NUCLEOTIDE SEQUENCE [LARGE SCALE GENOMIC DNA]</scope>
    <source>
        <strain evidence="9 10">TRC1.1.SA</strain>
    </source>
</reference>
<dbReference type="InterPro" id="IPR051533">
    <property type="entry name" value="WaaL-like"/>
</dbReference>
<keyword evidence="2 5" id="KW-0812">Transmembrane</keyword>
<dbReference type="Proteomes" id="UP001405405">
    <property type="component" value="Unassembled WGS sequence"/>
</dbReference>
<feature type="domain" description="Protein glycosylation ligase" evidence="8">
    <location>
        <begin position="154"/>
        <end position="178"/>
    </location>
</feature>
<dbReference type="Pfam" id="PF15864">
    <property type="entry name" value="PglL_A"/>
    <property type="match status" value="1"/>
</dbReference>
<evidence type="ECO:0000259" key="8">
    <source>
        <dbReference type="Pfam" id="PF15864"/>
    </source>
</evidence>
<comment type="caution">
    <text evidence="9">The sequence shown here is derived from an EMBL/GenBank/DDBJ whole genome shotgun (WGS) entry which is preliminary data.</text>
</comment>
<gene>
    <name evidence="9" type="ORF">VA599_19950</name>
</gene>
<evidence type="ECO:0000256" key="2">
    <source>
        <dbReference type="ARBA" id="ARBA00022692"/>
    </source>
</evidence>
<feature type="transmembrane region" description="Helical" evidence="5">
    <location>
        <begin position="374"/>
        <end position="390"/>
    </location>
</feature>
<accession>A0ABV0CPC1</accession>
<keyword evidence="10" id="KW-1185">Reference proteome</keyword>
<dbReference type="Pfam" id="PF11846">
    <property type="entry name" value="Wzy_C_2"/>
    <property type="match status" value="1"/>
</dbReference>
<evidence type="ECO:0000256" key="3">
    <source>
        <dbReference type="ARBA" id="ARBA00022989"/>
    </source>
</evidence>
<dbReference type="PANTHER" id="PTHR37422:SF21">
    <property type="entry name" value="EXOQ-LIKE PROTEIN"/>
    <property type="match status" value="1"/>
</dbReference>
<dbReference type="InterPro" id="IPR021797">
    <property type="entry name" value="Wzy_C_2"/>
</dbReference>
<name>A0ABV0CPC1_9NEIS</name>